<protein>
    <submittedName>
        <fullName evidence="2">Copper chaperone CopZ</fullName>
    </submittedName>
</protein>
<evidence type="ECO:0000313" key="3">
    <source>
        <dbReference type="Proteomes" id="UP000199608"/>
    </source>
</evidence>
<dbReference type="Gene3D" id="3.30.70.100">
    <property type="match status" value="1"/>
</dbReference>
<dbReference type="EMBL" id="FNLL01000009">
    <property type="protein sequence ID" value="SDU46390.1"/>
    <property type="molecule type" value="Genomic_DNA"/>
</dbReference>
<dbReference type="RefSeq" id="WP_092235866.1">
    <property type="nucleotide sequence ID" value="NZ_FNLL01000009.1"/>
</dbReference>
<evidence type="ECO:0000313" key="2">
    <source>
        <dbReference type="EMBL" id="SDU46390.1"/>
    </source>
</evidence>
<dbReference type="Proteomes" id="UP000199608">
    <property type="component" value="Unassembled WGS sequence"/>
</dbReference>
<keyword evidence="3" id="KW-1185">Reference proteome</keyword>
<accession>A0A1H2IQC7</accession>
<sequence>MKKTKHIIWGSIGLIGLLLLITAVAVMAEKPETRTLSRAVLKIDSLSCGGCFSTISSGFAPLKGYSGMGTNLFRKLIAIDFAEPLTIEKISSKLAQVGYPGKLKYVDNISQKESFAYIDAKKNRGSSNSGSCCSSGAIPDSRSIDPGSSGLAEPPSGGSCCTLPDVSQSTKAL</sequence>
<proteinExistence type="predicted"/>
<feature type="region of interest" description="Disordered" evidence="1">
    <location>
        <begin position="122"/>
        <end position="173"/>
    </location>
</feature>
<dbReference type="AlphaFoldDB" id="A0A1H2IQC7"/>
<feature type="compositionally biased region" description="Low complexity" evidence="1">
    <location>
        <begin position="125"/>
        <end position="136"/>
    </location>
</feature>
<dbReference type="InterPro" id="IPR036163">
    <property type="entry name" value="HMA_dom_sf"/>
</dbReference>
<name>A0A1H2IQC7_9BACT</name>
<dbReference type="GO" id="GO:0046872">
    <property type="term" value="F:metal ion binding"/>
    <property type="evidence" value="ECO:0007669"/>
    <property type="project" value="InterPro"/>
</dbReference>
<dbReference type="SUPFAM" id="SSF55008">
    <property type="entry name" value="HMA, heavy metal-associated domain"/>
    <property type="match status" value="1"/>
</dbReference>
<gene>
    <name evidence="2" type="ORF">SAMN04487931_10992</name>
</gene>
<organism evidence="2 3">
    <name type="scientific">Desulfobacula phenolica</name>
    <dbReference type="NCBI Taxonomy" id="90732"/>
    <lineage>
        <taxon>Bacteria</taxon>
        <taxon>Pseudomonadati</taxon>
        <taxon>Thermodesulfobacteriota</taxon>
        <taxon>Desulfobacteria</taxon>
        <taxon>Desulfobacterales</taxon>
        <taxon>Desulfobacteraceae</taxon>
        <taxon>Desulfobacula</taxon>
    </lineage>
</organism>
<evidence type="ECO:0000256" key="1">
    <source>
        <dbReference type="SAM" id="MobiDB-lite"/>
    </source>
</evidence>
<reference evidence="3" key="1">
    <citation type="submission" date="2016-10" db="EMBL/GenBank/DDBJ databases">
        <authorList>
            <person name="Varghese N."/>
            <person name="Submissions S."/>
        </authorList>
    </citation>
    <scope>NUCLEOTIDE SEQUENCE [LARGE SCALE GENOMIC DNA]</scope>
    <source>
        <strain evidence="3">DSM 3384</strain>
    </source>
</reference>